<proteinExistence type="predicted"/>
<accession>A0A2P5WD39</accession>
<dbReference type="Proteomes" id="UP000239757">
    <property type="component" value="Unassembled WGS sequence"/>
</dbReference>
<feature type="region of interest" description="Disordered" evidence="1">
    <location>
        <begin position="66"/>
        <end position="88"/>
    </location>
</feature>
<gene>
    <name evidence="2" type="ORF">GOBAR_AA31690</name>
</gene>
<evidence type="ECO:0000256" key="1">
    <source>
        <dbReference type="SAM" id="MobiDB-lite"/>
    </source>
</evidence>
<dbReference type="EMBL" id="KZ668089">
    <property type="protein sequence ID" value="PPR88992.1"/>
    <property type="molecule type" value="Genomic_DNA"/>
</dbReference>
<name>A0A2P5WD39_GOSBA</name>
<dbReference type="AlphaFoldDB" id="A0A2P5WD39"/>
<evidence type="ECO:0000313" key="2">
    <source>
        <dbReference type="EMBL" id="PPR88992.1"/>
    </source>
</evidence>
<protein>
    <submittedName>
        <fullName evidence="2">Uncharacterized protein</fullName>
    </submittedName>
</protein>
<evidence type="ECO:0000313" key="3">
    <source>
        <dbReference type="Proteomes" id="UP000239757"/>
    </source>
</evidence>
<organism evidence="2 3">
    <name type="scientific">Gossypium barbadense</name>
    <name type="common">Sea Island cotton</name>
    <name type="synonym">Hibiscus barbadensis</name>
    <dbReference type="NCBI Taxonomy" id="3634"/>
    <lineage>
        <taxon>Eukaryota</taxon>
        <taxon>Viridiplantae</taxon>
        <taxon>Streptophyta</taxon>
        <taxon>Embryophyta</taxon>
        <taxon>Tracheophyta</taxon>
        <taxon>Spermatophyta</taxon>
        <taxon>Magnoliopsida</taxon>
        <taxon>eudicotyledons</taxon>
        <taxon>Gunneridae</taxon>
        <taxon>Pentapetalae</taxon>
        <taxon>rosids</taxon>
        <taxon>malvids</taxon>
        <taxon>Malvales</taxon>
        <taxon>Malvaceae</taxon>
        <taxon>Malvoideae</taxon>
        <taxon>Gossypium</taxon>
    </lineage>
</organism>
<sequence>MGLDPWPMAALRSWRGSVIIFIVVKKNHVLGHGMAPPREKGPSRPWVLRTFVGTENEEVPHKTIALGTGQMGPHHHEKPSPCKPCPPEDMALAC</sequence>
<reference evidence="2 3" key="1">
    <citation type="submission" date="2015-01" db="EMBL/GenBank/DDBJ databases">
        <title>Genome of allotetraploid Gossypium barbadense reveals genomic plasticity and fiber elongation in cotton evolution.</title>
        <authorList>
            <person name="Chen X."/>
            <person name="Liu X."/>
            <person name="Zhao B."/>
            <person name="Zheng H."/>
            <person name="Hu Y."/>
            <person name="Lu G."/>
            <person name="Yang C."/>
            <person name="Chen J."/>
            <person name="Shan C."/>
            <person name="Zhang L."/>
            <person name="Zhou Y."/>
            <person name="Wang L."/>
            <person name="Guo W."/>
            <person name="Bai Y."/>
            <person name="Ruan J."/>
            <person name="Shangguan X."/>
            <person name="Mao Y."/>
            <person name="Jiang J."/>
            <person name="Zhu Y."/>
            <person name="Lei J."/>
            <person name="Kang H."/>
            <person name="Chen S."/>
            <person name="He X."/>
            <person name="Wang R."/>
            <person name="Wang Y."/>
            <person name="Chen J."/>
            <person name="Wang L."/>
            <person name="Yu S."/>
            <person name="Wang B."/>
            <person name="Wei J."/>
            <person name="Song S."/>
            <person name="Lu X."/>
            <person name="Gao Z."/>
            <person name="Gu W."/>
            <person name="Deng X."/>
            <person name="Ma D."/>
            <person name="Wang S."/>
            <person name="Liang W."/>
            <person name="Fang L."/>
            <person name="Cai C."/>
            <person name="Zhu X."/>
            <person name="Zhou B."/>
            <person name="Zhang Y."/>
            <person name="Chen Z."/>
            <person name="Xu S."/>
            <person name="Zhu R."/>
            <person name="Wang S."/>
            <person name="Zhang T."/>
            <person name="Zhao G."/>
        </authorList>
    </citation>
    <scope>NUCLEOTIDE SEQUENCE [LARGE SCALE GENOMIC DNA]</scope>
    <source>
        <strain evidence="3">cv. Xinhai21</strain>
        <tissue evidence="2">Leaf</tissue>
    </source>
</reference>